<evidence type="ECO:0008006" key="3">
    <source>
        <dbReference type="Google" id="ProtNLM"/>
    </source>
</evidence>
<dbReference type="Gene3D" id="3.40.50.300">
    <property type="entry name" value="P-loop containing nucleotide triphosphate hydrolases"/>
    <property type="match status" value="1"/>
</dbReference>
<keyword evidence="2" id="KW-1185">Reference proteome</keyword>
<organism evidence="1 2">
    <name type="scientific">Dryococelus australis</name>
    <dbReference type="NCBI Taxonomy" id="614101"/>
    <lineage>
        <taxon>Eukaryota</taxon>
        <taxon>Metazoa</taxon>
        <taxon>Ecdysozoa</taxon>
        <taxon>Arthropoda</taxon>
        <taxon>Hexapoda</taxon>
        <taxon>Insecta</taxon>
        <taxon>Pterygota</taxon>
        <taxon>Neoptera</taxon>
        <taxon>Polyneoptera</taxon>
        <taxon>Phasmatodea</taxon>
        <taxon>Verophasmatodea</taxon>
        <taxon>Anareolatae</taxon>
        <taxon>Phasmatidae</taxon>
        <taxon>Eurycanthinae</taxon>
        <taxon>Dryococelus</taxon>
    </lineage>
</organism>
<dbReference type="SUPFAM" id="SSF52540">
    <property type="entry name" value="P-loop containing nucleoside triphosphate hydrolases"/>
    <property type="match status" value="1"/>
</dbReference>
<dbReference type="InterPro" id="IPR027417">
    <property type="entry name" value="P-loop_NTPase"/>
</dbReference>
<proteinExistence type="predicted"/>
<dbReference type="Proteomes" id="UP001159363">
    <property type="component" value="Chromosome 11"/>
</dbReference>
<evidence type="ECO:0000313" key="2">
    <source>
        <dbReference type="Proteomes" id="UP001159363"/>
    </source>
</evidence>
<protein>
    <recommendedName>
        <fullName evidence="3">NADH dehydrogenase [ubiquinone] 1 alpha subcomplex subunit 10, mitochondrial</fullName>
    </recommendedName>
</protein>
<sequence length="191" mass="21439">MALVRVSVARLVASAFPTAGKGCKGSAVFLDQIARISSIHVKGRQPRPPPFPYKEKTYNVFRAFFDTTTDRFDENTKVIVVDGPIAAGKTALAKKLAQEFDMLYVPEANMDMIYINDYGYDLRQLNPELPESCRSYDIKDLNLRPDLEFAASLQINMYQLRYAQYIDALGHVLSTGKFPNLSSNLLVASFK</sequence>
<name>A0ABQ9GH11_9NEOP</name>
<evidence type="ECO:0000313" key="1">
    <source>
        <dbReference type="EMBL" id="KAJ8871307.1"/>
    </source>
</evidence>
<accession>A0ABQ9GH11</accession>
<dbReference type="EMBL" id="JARBHB010000012">
    <property type="protein sequence ID" value="KAJ8871307.1"/>
    <property type="molecule type" value="Genomic_DNA"/>
</dbReference>
<gene>
    <name evidence="1" type="ORF">PR048_027624</name>
</gene>
<comment type="caution">
    <text evidence="1">The sequence shown here is derived from an EMBL/GenBank/DDBJ whole genome shotgun (WGS) entry which is preliminary data.</text>
</comment>
<reference evidence="1 2" key="1">
    <citation type="submission" date="2023-02" db="EMBL/GenBank/DDBJ databases">
        <title>LHISI_Scaffold_Assembly.</title>
        <authorList>
            <person name="Stuart O.P."/>
            <person name="Cleave R."/>
            <person name="Magrath M.J.L."/>
            <person name="Mikheyev A.S."/>
        </authorList>
    </citation>
    <scope>NUCLEOTIDE SEQUENCE [LARGE SCALE GENOMIC DNA]</scope>
    <source>
        <strain evidence="1">Daus_M_001</strain>
        <tissue evidence="1">Leg muscle</tissue>
    </source>
</reference>